<feature type="domain" description="H repeat-associated protein N-terminal" evidence="2">
    <location>
        <begin position="6"/>
        <end position="92"/>
    </location>
</feature>
<dbReference type="InterPro" id="IPR002559">
    <property type="entry name" value="Transposase_11"/>
</dbReference>
<dbReference type="InterPro" id="IPR051698">
    <property type="entry name" value="Transposase_11-like"/>
</dbReference>
<evidence type="ECO:0000259" key="1">
    <source>
        <dbReference type="Pfam" id="PF01609"/>
    </source>
</evidence>
<dbReference type="GO" id="GO:0006313">
    <property type="term" value="P:DNA transposition"/>
    <property type="evidence" value="ECO:0007669"/>
    <property type="project" value="InterPro"/>
</dbReference>
<feature type="domain" description="Transposase IS4-like" evidence="1">
    <location>
        <begin position="101"/>
        <end position="201"/>
    </location>
</feature>
<evidence type="ECO:0000259" key="2">
    <source>
        <dbReference type="Pfam" id="PF13808"/>
    </source>
</evidence>
<dbReference type="InterPro" id="IPR047647">
    <property type="entry name" value="ISAs1_transpos"/>
</dbReference>
<dbReference type="PANTHER" id="PTHR30298:SF0">
    <property type="entry name" value="PROTEIN YBFL-RELATED"/>
    <property type="match status" value="1"/>
</dbReference>
<dbReference type="GO" id="GO:0003677">
    <property type="term" value="F:DNA binding"/>
    <property type="evidence" value="ECO:0007669"/>
    <property type="project" value="InterPro"/>
</dbReference>
<proteinExistence type="predicted"/>
<dbReference type="AlphaFoldDB" id="A0A5J4Q6F4"/>
<accession>A0A5J4Q6F4</accession>
<dbReference type="Pfam" id="PF01609">
    <property type="entry name" value="DDE_Tnp_1"/>
    <property type="match status" value="1"/>
</dbReference>
<feature type="non-terminal residue" evidence="3">
    <location>
        <position position="223"/>
    </location>
</feature>
<evidence type="ECO:0008006" key="4">
    <source>
        <dbReference type="Google" id="ProtNLM"/>
    </source>
</evidence>
<dbReference type="PANTHER" id="PTHR30298">
    <property type="entry name" value="H REPEAT-ASSOCIATED PREDICTED TRANSPOSASE"/>
    <property type="match status" value="1"/>
</dbReference>
<comment type="caution">
    <text evidence="3">The sequence shown here is derived from an EMBL/GenBank/DDBJ whole genome shotgun (WGS) entry which is preliminary data.</text>
</comment>
<organism evidence="3">
    <name type="scientific">termite gut metagenome</name>
    <dbReference type="NCBI Taxonomy" id="433724"/>
    <lineage>
        <taxon>unclassified sequences</taxon>
        <taxon>metagenomes</taxon>
        <taxon>organismal metagenomes</taxon>
    </lineage>
</organism>
<dbReference type="Pfam" id="PF13808">
    <property type="entry name" value="DDE_Tnp_1_assoc"/>
    <property type="match status" value="1"/>
</dbReference>
<dbReference type="NCBIfam" id="NF033564">
    <property type="entry name" value="transpos_ISAs1"/>
    <property type="match status" value="1"/>
</dbReference>
<name>A0A5J4Q6F4_9ZZZZ</name>
<sequence length="223" mass="25111">MQAPISYFTELTAPRVDRSKYHLMEDIIFITIAAVICGAETWNDIENYGKSKEFWLRQYLQLPNGIPSHDTFNRFFSALDPDEFEQAFLSWIKAISNLTQGDVVSIDGKTICASREGDSKRAVHIVSAWSKANQLSLGQVKVDEKSNEITAIPKLLNVLAFKGCLVTIDAMGCQRDIASRIIEKEADYLLALKGNQGCLEEDAERTIRFAKPTSEWIEDDFGH</sequence>
<evidence type="ECO:0000313" key="3">
    <source>
        <dbReference type="EMBL" id="KAA6316570.1"/>
    </source>
</evidence>
<dbReference type="EMBL" id="SNRY01004830">
    <property type="protein sequence ID" value="KAA6316570.1"/>
    <property type="molecule type" value="Genomic_DNA"/>
</dbReference>
<protein>
    <recommendedName>
        <fullName evidence="4">ISAs1 family transposase</fullName>
    </recommendedName>
</protein>
<gene>
    <name evidence="3" type="ORF">EZS27_033140</name>
</gene>
<dbReference type="InterPro" id="IPR032806">
    <property type="entry name" value="YbfD_N"/>
</dbReference>
<dbReference type="GO" id="GO:0004803">
    <property type="term" value="F:transposase activity"/>
    <property type="evidence" value="ECO:0007669"/>
    <property type="project" value="InterPro"/>
</dbReference>
<reference evidence="3" key="1">
    <citation type="submission" date="2019-03" db="EMBL/GenBank/DDBJ databases">
        <title>Single cell metagenomics reveals metabolic interactions within the superorganism composed of flagellate Streblomastix strix and complex community of Bacteroidetes bacteria on its surface.</title>
        <authorList>
            <person name="Treitli S.C."/>
            <person name="Kolisko M."/>
            <person name="Husnik F."/>
            <person name="Keeling P."/>
            <person name="Hampl V."/>
        </authorList>
    </citation>
    <scope>NUCLEOTIDE SEQUENCE</scope>
    <source>
        <strain evidence="3">STM</strain>
    </source>
</reference>